<keyword evidence="5" id="KW-0539">Nucleus</keyword>
<name>A0A5N5Q9I4_9AGAM</name>
<dbReference type="AlphaFoldDB" id="A0A5N5Q9I4"/>
<evidence type="ECO:0000256" key="6">
    <source>
        <dbReference type="SAM" id="MobiDB-lite"/>
    </source>
</evidence>
<keyword evidence="3" id="KW-0238">DNA-binding</keyword>
<keyword evidence="4" id="KW-0804">Transcription</keyword>
<protein>
    <submittedName>
        <fullName evidence="7">Protein priB</fullName>
    </submittedName>
</protein>
<dbReference type="EMBL" id="SSOP01000458">
    <property type="protein sequence ID" value="KAB5588422.1"/>
    <property type="molecule type" value="Genomic_DNA"/>
</dbReference>
<evidence type="ECO:0000313" key="7">
    <source>
        <dbReference type="EMBL" id="KAB5588422.1"/>
    </source>
</evidence>
<dbReference type="PANTHER" id="PTHR31845">
    <property type="entry name" value="FINGER DOMAIN PROTEIN, PUTATIVE-RELATED"/>
    <property type="match status" value="1"/>
</dbReference>
<keyword evidence="2" id="KW-0805">Transcription regulation</keyword>
<evidence type="ECO:0000256" key="4">
    <source>
        <dbReference type="ARBA" id="ARBA00023163"/>
    </source>
</evidence>
<dbReference type="InterPro" id="IPR051089">
    <property type="entry name" value="prtT"/>
</dbReference>
<proteinExistence type="predicted"/>
<comment type="caution">
    <text evidence="7">The sequence shown here is derived from an EMBL/GenBank/DDBJ whole genome shotgun (WGS) entry which is preliminary data.</text>
</comment>
<feature type="region of interest" description="Disordered" evidence="6">
    <location>
        <begin position="1"/>
        <end position="21"/>
    </location>
</feature>
<feature type="region of interest" description="Disordered" evidence="6">
    <location>
        <begin position="38"/>
        <end position="65"/>
    </location>
</feature>
<evidence type="ECO:0000256" key="5">
    <source>
        <dbReference type="ARBA" id="ARBA00023242"/>
    </source>
</evidence>
<evidence type="ECO:0000256" key="3">
    <source>
        <dbReference type="ARBA" id="ARBA00023125"/>
    </source>
</evidence>
<dbReference type="GO" id="GO:0005634">
    <property type="term" value="C:nucleus"/>
    <property type="evidence" value="ECO:0007669"/>
    <property type="project" value="UniProtKB-SubCell"/>
</dbReference>
<dbReference type="GO" id="GO:0000981">
    <property type="term" value="F:DNA-binding transcription factor activity, RNA polymerase II-specific"/>
    <property type="evidence" value="ECO:0007669"/>
    <property type="project" value="TreeGrafter"/>
</dbReference>
<dbReference type="GO" id="GO:0000976">
    <property type="term" value="F:transcription cis-regulatory region binding"/>
    <property type="evidence" value="ECO:0007669"/>
    <property type="project" value="TreeGrafter"/>
</dbReference>
<evidence type="ECO:0000313" key="8">
    <source>
        <dbReference type="Proteomes" id="UP000383932"/>
    </source>
</evidence>
<reference evidence="7 8" key="1">
    <citation type="journal article" date="2019" name="Fungal Biol. Biotechnol.">
        <title>Draft genome sequence of fastidious pathogen Ceratobasidium theobromae, which causes vascular-streak dieback in Theobroma cacao.</title>
        <authorList>
            <person name="Ali S.S."/>
            <person name="Asman A."/>
            <person name="Shao J."/>
            <person name="Firmansyah A.P."/>
            <person name="Susilo A.W."/>
            <person name="Rosmana A."/>
            <person name="McMahon P."/>
            <person name="Junaid M."/>
            <person name="Guest D."/>
            <person name="Kheng T.Y."/>
            <person name="Meinhardt L.W."/>
            <person name="Bailey B.A."/>
        </authorList>
    </citation>
    <scope>NUCLEOTIDE SEQUENCE [LARGE SCALE GENOMIC DNA]</scope>
    <source>
        <strain evidence="7 8">CT2</strain>
    </source>
</reference>
<comment type="subcellular location">
    <subcellularLocation>
        <location evidence="1">Nucleus</location>
    </subcellularLocation>
</comment>
<evidence type="ECO:0000256" key="2">
    <source>
        <dbReference type="ARBA" id="ARBA00023015"/>
    </source>
</evidence>
<dbReference type="OrthoDB" id="39175at2759"/>
<dbReference type="CDD" id="cd12148">
    <property type="entry name" value="fungal_TF_MHR"/>
    <property type="match status" value="1"/>
</dbReference>
<evidence type="ECO:0000256" key="1">
    <source>
        <dbReference type="ARBA" id="ARBA00004123"/>
    </source>
</evidence>
<accession>A0A5N5Q9I4</accession>
<sequence>MKCIFLPGDSRKPRSQPSGRDVIRESIYSSRAWDAPLRQVHKPVPSSPPPNALPKEQSPTAWQQSTDRDVLEWLKLIRHDRSSALTEIAQTETAYHTHEAFRMLPVRGLVGELGDWKLPTEAYYPRAGYNEDYGEAEYANLLPESAGSSSEPSTTPNYSKRRRPVDGMNTTEGAGTWTGGRSGIPFRAGSSSGPEPRIDFFGQELPEILKHGIIKTAEVDQLFKIRRETCTVAMHFARQAATTALAQGQENIELVQAYILMSAYSVPDRRGDDRTAVYFDSAMKLAKELKLHLPWQGKTTGEPHERQILSRTRTWLICSNMHQSDSTMFGQRPMMPERDTDANRDWHRQSSFNISLDVHMTAFTRLLRIIAQFRAKFHSHSNSPASRTKDALSLCISTAEELNAFERKTKAQFDRESDHNGKRHFETIRAFYLMFKGRSRVRIQILVNYSRAVIFSFGWRQASGRSPEQDKLLFNQCYNSASEVVRIAIEVLAPSGRLKYSPDRQFAFLNLAATFLIKLLGHQFSAAREPEQSAHIINSVTRLTEVLSSTQVAIDDHHAPSIHARFLSGLINKYAAQGPAAFSKSGTVHAIQFVVYVGSASANSTPFASPIQLYLIIPPFFS</sequence>
<feature type="region of interest" description="Disordered" evidence="6">
    <location>
        <begin position="142"/>
        <end position="184"/>
    </location>
</feature>
<keyword evidence="8" id="KW-1185">Reference proteome</keyword>
<dbReference type="PANTHER" id="PTHR31845:SF19">
    <property type="entry name" value="TRANSCRIPTION FACTOR DOMAIN-CONTAINING PROTEIN"/>
    <property type="match status" value="1"/>
</dbReference>
<dbReference type="Proteomes" id="UP000383932">
    <property type="component" value="Unassembled WGS sequence"/>
</dbReference>
<gene>
    <name evidence="7" type="ORF">CTheo_8135</name>
</gene>
<organism evidence="7 8">
    <name type="scientific">Ceratobasidium theobromae</name>
    <dbReference type="NCBI Taxonomy" id="1582974"/>
    <lineage>
        <taxon>Eukaryota</taxon>
        <taxon>Fungi</taxon>
        <taxon>Dikarya</taxon>
        <taxon>Basidiomycota</taxon>
        <taxon>Agaricomycotina</taxon>
        <taxon>Agaricomycetes</taxon>
        <taxon>Cantharellales</taxon>
        <taxon>Ceratobasidiaceae</taxon>
        <taxon>Ceratobasidium</taxon>
    </lineage>
</organism>
<feature type="compositionally biased region" description="Polar residues" evidence="6">
    <location>
        <begin position="146"/>
        <end position="158"/>
    </location>
</feature>